<protein>
    <submittedName>
        <fullName evidence="1">Uncharacterized protein</fullName>
    </submittedName>
</protein>
<keyword evidence="2" id="KW-1185">Reference proteome</keyword>
<evidence type="ECO:0000313" key="1">
    <source>
        <dbReference type="EMBL" id="VBA42999.1"/>
    </source>
</evidence>
<reference evidence="1 2" key="1">
    <citation type="submission" date="2018-09" db="EMBL/GenBank/DDBJ databases">
        <authorList>
            <person name="Tagini F."/>
        </authorList>
    </citation>
    <scope>NUCLEOTIDE SEQUENCE [LARGE SCALE GENOMIC DNA]</scope>
    <source>
        <strain evidence="1 2">MK136</strain>
    </source>
</reference>
<dbReference type="EMBL" id="UPHP01000127">
    <property type="protein sequence ID" value="VBA42999.1"/>
    <property type="molecule type" value="Genomic_DNA"/>
</dbReference>
<gene>
    <name evidence="1" type="ORF">LAUMK136_04854</name>
</gene>
<name>A0A498QDE8_9MYCO</name>
<evidence type="ECO:0000313" key="2">
    <source>
        <dbReference type="Proteomes" id="UP000273307"/>
    </source>
</evidence>
<organism evidence="1 2">
    <name type="scientific">Mycobacterium attenuatum</name>
    <dbReference type="NCBI Taxonomy" id="2341086"/>
    <lineage>
        <taxon>Bacteria</taxon>
        <taxon>Bacillati</taxon>
        <taxon>Actinomycetota</taxon>
        <taxon>Actinomycetes</taxon>
        <taxon>Mycobacteriales</taxon>
        <taxon>Mycobacteriaceae</taxon>
        <taxon>Mycobacterium</taxon>
    </lineage>
</organism>
<accession>A0A498QDE8</accession>
<proteinExistence type="predicted"/>
<dbReference type="AlphaFoldDB" id="A0A498QDE8"/>
<dbReference type="Proteomes" id="UP000273307">
    <property type="component" value="Unassembled WGS sequence"/>
</dbReference>
<sequence length="44" mass="4581">MTRWNGNTVAPTLSGLTPGLVGTVAGDIVFAYVVGRRTTYGVPD</sequence>